<dbReference type="AlphaFoldDB" id="A0A2H5XGE0"/>
<dbReference type="EMBL" id="BEHT01000067">
    <property type="protein sequence ID" value="GBD00254.1"/>
    <property type="molecule type" value="Genomic_DNA"/>
</dbReference>
<accession>A0A2H5XGE0</accession>
<comment type="caution">
    <text evidence="2">The sequence shown here is derived from an EMBL/GenBank/DDBJ whole genome shotgun (WGS) entry which is preliminary data.</text>
</comment>
<feature type="compositionally biased region" description="Basic and acidic residues" evidence="1">
    <location>
        <begin position="30"/>
        <end position="39"/>
    </location>
</feature>
<feature type="compositionally biased region" description="Basic residues" evidence="1">
    <location>
        <begin position="82"/>
        <end position="95"/>
    </location>
</feature>
<feature type="compositionally biased region" description="Basic residues" evidence="1">
    <location>
        <begin position="40"/>
        <end position="61"/>
    </location>
</feature>
<evidence type="ECO:0000256" key="1">
    <source>
        <dbReference type="SAM" id="MobiDB-lite"/>
    </source>
</evidence>
<sequence length="95" mass="10933">MQRFAGEEFAVGKHGNRDLRFVGQRRGVRRRDGQAEKGARGRKRKVRNARHNGHKARFTKRQRGETTVRVHKSGSGVNGTRLCRKHQQSNTPTHH</sequence>
<gene>
    <name evidence="2" type="ORF">HRbin17_02792</name>
</gene>
<evidence type="ECO:0000313" key="3">
    <source>
        <dbReference type="Proteomes" id="UP000236173"/>
    </source>
</evidence>
<proteinExistence type="predicted"/>
<protein>
    <submittedName>
        <fullName evidence="2">Uncharacterized protein</fullName>
    </submittedName>
</protein>
<organism evidence="2 3">
    <name type="scientific">Candidatus Fervidibacter japonicus</name>
    <dbReference type="NCBI Taxonomy" id="2035412"/>
    <lineage>
        <taxon>Bacteria</taxon>
        <taxon>Candidatus Fervidibacterota</taxon>
        <taxon>Candidatus Fervidibacter</taxon>
    </lineage>
</organism>
<evidence type="ECO:0000313" key="2">
    <source>
        <dbReference type="EMBL" id="GBD00254.1"/>
    </source>
</evidence>
<name>A0A2H5XGE0_9BACT</name>
<reference evidence="3" key="1">
    <citation type="submission" date="2017-09" db="EMBL/GenBank/DDBJ databases">
        <title>Metaegenomics of thermophilic ammonia-oxidizing enrichment culture.</title>
        <authorList>
            <person name="Kato S."/>
            <person name="Suzuki K."/>
        </authorList>
    </citation>
    <scope>NUCLEOTIDE SEQUENCE [LARGE SCALE GENOMIC DNA]</scope>
</reference>
<feature type="region of interest" description="Disordered" evidence="1">
    <location>
        <begin position="24"/>
        <end position="95"/>
    </location>
</feature>
<dbReference type="Proteomes" id="UP000236173">
    <property type="component" value="Unassembled WGS sequence"/>
</dbReference>